<protein>
    <recommendedName>
        <fullName evidence="3">biotin--[biotin carboxyl-carrier protein] ligase</fullName>
        <ecNumber evidence="3">6.3.4.15</ecNumber>
    </recommendedName>
</protein>
<accession>A0ABY4YXE3</accession>
<dbReference type="GO" id="GO:0004077">
    <property type="term" value="F:biotin--[biotin carboxyl-carrier protein] ligase activity"/>
    <property type="evidence" value="ECO:0007669"/>
    <property type="project" value="UniProtKB-EC"/>
</dbReference>
<proteinExistence type="predicted"/>
<dbReference type="PANTHER" id="PTHR12835:SF5">
    <property type="entry name" value="BIOTIN--PROTEIN LIGASE"/>
    <property type="match status" value="1"/>
</dbReference>
<dbReference type="EMBL" id="CP099489">
    <property type="protein sequence ID" value="USQ81120.1"/>
    <property type="molecule type" value="Genomic_DNA"/>
</dbReference>
<dbReference type="Pfam" id="PF02237">
    <property type="entry name" value="BPL_C"/>
    <property type="match status" value="1"/>
</dbReference>
<dbReference type="CDD" id="cd16442">
    <property type="entry name" value="BPL"/>
    <property type="match status" value="1"/>
</dbReference>
<evidence type="ECO:0000256" key="1">
    <source>
        <dbReference type="ARBA" id="ARBA00022598"/>
    </source>
</evidence>
<dbReference type="Proteomes" id="UP001056455">
    <property type="component" value="Chromosome"/>
</dbReference>
<dbReference type="InterPro" id="IPR045864">
    <property type="entry name" value="aa-tRNA-synth_II/BPL/LPL"/>
</dbReference>
<evidence type="ECO:0000313" key="6">
    <source>
        <dbReference type="EMBL" id="USQ81120.1"/>
    </source>
</evidence>
<dbReference type="InterPro" id="IPR004143">
    <property type="entry name" value="BPL_LPL_catalytic"/>
</dbReference>
<dbReference type="Gene3D" id="2.30.30.100">
    <property type="match status" value="1"/>
</dbReference>
<sequence length="270" mass="28490">MTHISWERPQWHPSIDSTNLEAARDPRPGRVIVADHQSAGLGRRGRTWTAPPDSSVAISVVIPAPAPELIGWVPLVTGLAVAQALEDSPYAVPVTLKWPNDVLVREQGQGEGGQGEQGQGEDEQVGPWHKICGVLAQAIPVTPAGPVVVVGAGINIDQTRDQLPVPTATSWRLARGGDRGAPLPDGARQQLVSDYLTRLADLVTDLGGGHTAYRQKCSTLGQQVEVHLPEGGTRTGTAVELDDSGALVVEGGGRRTVHLAGDVVHVRPAR</sequence>
<organism evidence="6 7">
    <name type="scientific">Ornithinimicrobium faecis</name>
    <dbReference type="NCBI Taxonomy" id="2934158"/>
    <lineage>
        <taxon>Bacteria</taxon>
        <taxon>Bacillati</taxon>
        <taxon>Actinomycetota</taxon>
        <taxon>Actinomycetes</taxon>
        <taxon>Micrococcales</taxon>
        <taxon>Ornithinimicrobiaceae</taxon>
        <taxon>Ornithinimicrobium</taxon>
    </lineage>
</organism>
<dbReference type="EC" id="6.3.4.15" evidence="3"/>
<evidence type="ECO:0000259" key="5">
    <source>
        <dbReference type="Pfam" id="PF03099"/>
    </source>
</evidence>
<name>A0ABY4YXE3_9MICO</name>
<feature type="domain" description="Biotin protein ligase C-terminal" evidence="4">
    <location>
        <begin position="219"/>
        <end position="265"/>
    </location>
</feature>
<keyword evidence="2" id="KW-0092">Biotin</keyword>
<dbReference type="InterPro" id="IPR003142">
    <property type="entry name" value="BPL_C"/>
</dbReference>
<evidence type="ECO:0000256" key="3">
    <source>
        <dbReference type="ARBA" id="ARBA00024227"/>
    </source>
</evidence>
<gene>
    <name evidence="6" type="ORF">NF556_05595</name>
</gene>
<dbReference type="Pfam" id="PF03099">
    <property type="entry name" value="BPL_LplA_LipB"/>
    <property type="match status" value="1"/>
</dbReference>
<dbReference type="SUPFAM" id="SSF55681">
    <property type="entry name" value="Class II aaRS and biotin synthetases"/>
    <property type="match status" value="1"/>
</dbReference>
<keyword evidence="7" id="KW-1185">Reference proteome</keyword>
<evidence type="ECO:0000259" key="4">
    <source>
        <dbReference type="Pfam" id="PF02237"/>
    </source>
</evidence>
<keyword evidence="1 6" id="KW-0436">Ligase</keyword>
<feature type="domain" description="BPL/LPL catalytic" evidence="5">
    <location>
        <begin position="14"/>
        <end position="107"/>
    </location>
</feature>
<evidence type="ECO:0000313" key="7">
    <source>
        <dbReference type="Proteomes" id="UP001056455"/>
    </source>
</evidence>
<dbReference type="InterPro" id="IPR004408">
    <property type="entry name" value="Biotin_CoA_COase_ligase"/>
</dbReference>
<dbReference type="PANTHER" id="PTHR12835">
    <property type="entry name" value="BIOTIN PROTEIN LIGASE"/>
    <property type="match status" value="1"/>
</dbReference>
<evidence type="ECO:0000256" key="2">
    <source>
        <dbReference type="ARBA" id="ARBA00023267"/>
    </source>
</evidence>
<dbReference type="NCBIfam" id="TIGR00121">
    <property type="entry name" value="birA_ligase"/>
    <property type="match status" value="1"/>
</dbReference>
<reference evidence="6" key="1">
    <citation type="submission" date="2022-06" db="EMBL/GenBank/DDBJ databases">
        <title>Ornithinimicrobium HY1793.</title>
        <authorList>
            <person name="Huang Y."/>
        </authorList>
    </citation>
    <scope>NUCLEOTIDE SEQUENCE</scope>
    <source>
        <strain evidence="6">HY1793</strain>
    </source>
</reference>
<dbReference type="Gene3D" id="3.30.930.10">
    <property type="entry name" value="Bira Bifunctional Protein, Domain 2"/>
    <property type="match status" value="1"/>
</dbReference>
<dbReference type="RefSeq" id="WP_252594504.1">
    <property type="nucleotide sequence ID" value="NZ_CP099489.1"/>
</dbReference>